<dbReference type="InterPro" id="IPR036396">
    <property type="entry name" value="Cyt_P450_sf"/>
</dbReference>
<comment type="caution">
    <text evidence="2">The sequence shown here is derived from an EMBL/GenBank/DDBJ whole genome shotgun (WGS) entry which is preliminary data.</text>
</comment>
<sequence length="169" mass="18779">MIISSLKSMSPTEKIPQEISLLFPTFLVFFLPLIFLLSKHLKTSFSKIPPLPPGPLTWPILGNIPQLGSDPLYVTLSRLAKTYGSDIISLKLGAQTLVVGSTPAAAKEILKTLDRILSSRHVPHVFPVKSPELNNFSGGWTFECNDRWKYLRLICRTELFSSKAVQSQG</sequence>
<organism evidence="2 3">
    <name type="scientific">Ficus carica</name>
    <name type="common">Common fig</name>
    <dbReference type="NCBI Taxonomy" id="3494"/>
    <lineage>
        <taxon>Eukaryota</taxon>
        <taxon>Viridiplantae</taxon>
        <taxon>Streptophyta</taxon>
        <taxon>Embryophyta</taxon>
        <taxon>Tracheophyta</taxon>
        <taxon>Spermatophyta</taxon>
        <taxon>Magnoliopsida</taxon>
        <taxon>eudicotyledons</taxon>
        <taxon>Gunneridae</taxon>
        <taxon>Pentapetalae</taxon>
        <taxon>rosids</taxon>
        <taxon>fabids</taxon>
        <taxon>Rosales</taxon>
        <taxon>Moraceae</taxon>
        <taxon>Ficeae</taxon>
        <taxon>Ficus</taxon>
    </lineage>
</organism>
<dbReference type="GO" id="GO:0016705">
    <property type="term" value="F:oxidoreductase activity, acting on paired donors, with incorporation or reduction of molecular oxygen"/>
    <property type="evidence" value="ECO:0007669"/>
    <property type="project" value="InterPro"/>
</dbReference>
<dbReference type="GO" id="GO:0020037">
    <property type="term" value="F:heme binding"/>
    <property type="evidence" value="ECO:0007669"/>
    <property type="project" value="InterPro"/>
</dbReference>
<dbReference type="Proteomes" id="UP001187192">
    <property type="component" value="Unassembled WGS sequence"/>
</dbReference>
<dbReference type="Pfam" id="PF00067">
    <property type="entry name" value="p450"/>
    <property type="match status" value="1"/>
</dbReference>
<reference evidence="2" key="1">
    <citation type="submission" date="2023-07" db="EMBL/GenBank/DDBJ databases">
        <title>draft genome sequence of fig (Ficus carica).</title>
        <authorList>
            <person name="Takahashi T."/>
            <person name="Nishimura K."/>
        </authorList>
    </citation>
    <scope>NUCLEOTIDE SEQUENCE</scope>
</reference>
<dbReference type="PANTHER" id="PTHR24299:SF58">
    <property type="entry name" value="CYTOCHROME P450"/>
    <property type="match status" value="1"/>
</dbReference>
<gene>
    <name evidence="2" type="ORF">TIFTF001_003606</name>
</gene>
<dbReference type="SUPFAM" id="SSF48264">
    <property type="entry name" value="Cytochrome P450"/>
    <property type="match status" value="1"/>
</dbReference>
<keyword evidence="1" id="KW-0472">Membrane</keyword>
<accession>A0AA88CWA4</accession>
<protein>
    <recommendedName>
        <fullName evidence="4">Cytochrome P450</fullName>
    </recommendedName>
</protein>
<evidence type="ECO:0000313" key="2">
    <source>
        <dbReference type="EMBL" id="GMN32307.1"/>
    </source>
</evidence>
<dbReference type="GO" id="GO:0005506">
    <property type="term" value="F:iron ion binding"/>
    <property type="evidence" value="ECO:0007669"/>
    <property type="project" value="InterPro"/>
</dbReference>
<feature type="transmembrane region" description="Helical" evidence="1">
    <location>
        <begin position="19"/>
        <end position="37"/>
    </location>
</feature>
<evidence type="ECO:0008006" key="4">
    <source>
        <dbReference type="Google" id="ProtNLM"/>
    </source>
</evidence>
<dbReference type="Gene3D" id="1.10.630.10">
    <property type="entry name" value="Cytochrome P450"/>
    <property type="match status" value="1"/>
</dbReference>
<keyword evidence="1" id="KW-0812">Transmembrane</keyword>
<dbReference type="InterPro" id="IPR001128">
    <property type="entry name" value="Cyt_P450"/>
</dbReference>
<evidence type="ECO:0000256" key="1">
    <source>
        <dbReference type="SAM" id="Phobius"/>
    </source>
</evidence>
<dbReference type="PANTHER" id="PTHR24299">
    <property type="entry name" value="CYTOCHROME P450 FAMILY 1"/>
    <property type="match status" value="1"/>
</dbReference>
<keyword evidence="3" id="KW-1185">Reference proteome</keyword>
<dbReference type="AlphaFoldDB" id="A0AA88CWA4"/>
<dbReference type="EMBL" id="BTGU01000003">
    <property type="protein sequence ID" value="GMN32307.1"/>
    <property type="molecule type" value="Genomic_DNA"/>
</dbReference>
<keyword evidence="1" id="KW-1133">Transmembrane helix</keyword>
<name>A0AA88CWA4_FICCA</name>
<proteinExistence type="predicted"/>
<evidence type="ECO:0000313" key="3">
    <source>
        <dbReference type="Proteomes" id="UP001187192"/>
    </source>
</evidence>
<dbReference type="GO" id="GO:0004497">
    <property type="term" value="F:monooxygenase activity"/>
    <property type="evidence" value="ECO:0007669"/>
    <property type="project" value="InterPro"/>
</dbReference>